<dbReference type="OrthoDB" id="670562at2"/>
<evidence type="ECO:0000313" key="3">
    <source>
        <dbReference type="Proteomes" id="UP000199025"/>
    </source>
</evidence>
<feature type="transmembrane region" description="Helical" evidence="1">
    <location>
        <begin position="116"/>
        <end position="137"/>
    </location>
</feature>
<protein>
    <submittedName>
        <fullName evidence="2">Uncharacterized protein</fullName>
    </submittedName>
</protein>
<evidence type="ECO:0000256" key="1">
    <source>
        <dbReference type="SAM" id="Phobius"/>
    </source>
</evidence>
<keyword evidence="3" id="KW-1185">Reference proteome</keyword>
<proteinExistence type="predicted"/>
<dbReference type="Proteomes" id="UP000199025">
    <property type="component" value="Unassembled WGS sequence"/>
</dbReference>
<organism evidence="2 3">
    <name type="scientific">Amycolatopsis sacchari</name>
    <dbReference type="NCBI Taxonomy" id="115433"/>
    <lineage>
        <taxon>Bacteria</taxon>
        <taxon>Bacillati</taxon>
        <taxon>Actinomycetota</taxon>
        <taxon>Actinomycetes</taxon>
        <taxon>Pseudonocardiales</taxon>
        <taxon>Pseudonocardiaceae</taxon>
        <taxon>Amycolatopsis</taxon>
    </lineage>
</organism>
<feature type="transmembrane region" description="Helical" evidence="1">
    <location>
        <begin position="78"/>
        <end position="96"/>
    </location>
</feature>
<sequence>MTALLALPVQLRLAGSVAIALGVAHLVLPRLLGWPADLLAMRPLSRLVVGLHTGFTGLTCVVLGVLLWPADELLAPGLLARTVLAAQTVFWGARWVCEVVLVSRVVRTAPVPWRVAHGVALAGWAWLTSVPAAALLAH</sequence>
<keyword evidence="1" id="KW-0812">Transmembrane</keyword>
<dbReference type="RefSeq" id="WP_091506159.1">
    <property type="nucleotide sequence ID" value="NZ_CBDQZW010000003.1"/>
</dbReference>
<accession>A0A1I3RJY0</accession>
<gene>
    <name evidence="2" type="ORF">SAMN05421835_105340</name>
</gene>
<dbReference type="EMBL" id="FORP01000005">
    <property type="protein sequence ID" value="SFJ46049.1"/>
    <property type="molecule type" value="Genomic_DNA"/>
</dbReference>
<reference evidence="2 3" key="1">
    <citation type="submission" date="2016-10" db="EMBL/GenBank/DDBJ databases">
        <authorList>
            <person name="de Groot N.N."/>
        </authorList>
    </citation>
    <scope>NUCLEOTIDE SEQUENCE [LARGE SCALE GENOMIC DNA]</scope>
    <source>
        <strain evidence="2 3">DSM 44468</strain>
    </source>
</reference>
<name>A0A1I3RJY0_9PSEU</name>
<evidence type="ECO:0000313" key="2">
    <source>
        <dbReference type="EMBL" id="SFJ46049.1"/>
    </source>
</evidence>
<feature type="transmembrane region" description="Helical" evidence="1">
    <location>
        <begin position="44"/>
        <end position="66"/>
    </location>
</feature>
<keyword evidence="1" id="KW-1133">Transmembrane helix</keyword>
<dbReference type="STRING" id="115433.SAMN05421835_105340"/>
<keyword evidence="1" id="KW-0472">Membrane</keyword>
<dbReference type="AlphaFoldDB" id="A0A1I3RJY0"/>